<evidence type="ECO:0000256" key="3">
    <source>
        <dbReference type="ARBA" id="ARBA00023002"/>
    </source>
</evidence>
<dbReference type="InterPro" id="IPR028161">
    <property type="entry name" value="Met8-like"/>
</dbReference>
<dbReference type="Gene3D" id="3.40.50.720">
    <property type="entry name" value="NAD(P)-binding Rossmann-like Domain"/>
    <property type="match status" value="1"/>
</dbReference>
<evidence type="ECO:0000256" key="4">
    <source>
        <dbReference type="ARBA" id="ARBA00023027"/>
    </source>
</evidence>
<gene>
    <name evidence="7" type="ORF">H9723_11620</name>
</gene>
<sequence length="153" mass="17273">MEKPYFPMFVDLNGKKVLTAGGGRIALRRVRTLLRFGARIHVTAPDLCEELAELEDQGRITADRREYRMGDAEGYDLVLAATNSRAVNRMIWEECRGRGVTVNVADDKSLCDFYFPSVVMTETAVIGISSGGEDPSRAKELRKKIQEFLHKYK</sequence>
<protein>
    <recommendedName>
        <fullName evidence="2">precorrin-2 dehydrogenase</fullName>
        <ecNumber evidence="2">1.3.1.76</ecNumber>
    </recommendedName>
</protein>
<dbReference type="SUPFAM" id="SSF75615">
    <property type="entry name" value="Siroheme synthase middle domains-like"/>
    <property type="match status" value="1"/>
</dbReference>
<accession>A0A9D2G9Z9</accession>
<reference evidence="7" key="2">
    <citation type="submission" date="2021-04" db="EMBL/GenBank/DDBJ databases">
        <authorList>
            <person name="Gilroy R."/>
        </authorList>
    </citation>
    <scope>NUCLEOTIDE SEQUENCE</scope>
    <source>
        <strain evidence="7">CHK196-3914</strain>
    </source>
</reference>
<comment type="caution">
    <text evidence="7">The sequence shown here is derived from an EMBL/GenBank/DDBJ whole genome shotgun (WGS) entry which is preliminary data.</text>
</comment>
<dbReference type="GO" id="GO:0004325">
    <property type="term" value="F:ferrochelatase activity"/>
    <property type="evidence" value="ECO:0007669"/>
    <property type="project" value="InterPro"/>
</dbReference>
<keyword evidence="4" id="KW-0520">NAD</keyword>
<evidence type="ECO:0000313" key="8">
    <source>
        <dbReference type="Proteomes" id="UP000824116"/>
    </source>
</evidence>
<dbReference type="NCBIfam" id="TIGR01470">
    <property type="entry name" value="cysG_Nterm"/>
    <property type="match status" value="1"/>
</dbReference>
<dbReference type="SUPFAM" id="SSF51735">
    <property type="entry name" value="NAD(P)-binding Rossmann-fold domains"/>
    <property type="match status" value="1"/>
</dbReference>
<dbReference type="EC" id="1.3.1.76" evidence="2"/>
<name>A0A9D2G9Z9_9FIRM</name>
<comment type="catalytic activity">
    <reaction evidence="6">
        <text>precorrin-2 + NAD(+) = sirohydrochlorin + NADH + 2 H(+)</text>
        <dbReference type="Rhea" id="RHEA:15613"/>
        <dbReference type="ChEBI" id="CHEBI:15378"/>
        <dbReference type="ChEBI" id="CHEBI:57540"/>
        <dbReference type="ChEBI" id="CHEBI:57945"/>
        <dbReference type="ChEBI" id="CHEBI:58351"/>
        <dbReference type="ChEBI" id="CHEBI:58827"/>
        <dbReference type="EC" id="1.3.1.76"/>
    </reaction>
</comment>
<dbReference type="InterPro" id="IPR036291">
    <property type="entry name" value="NAD(P)-bd_dom_sf"/>
</dbReference>
<evidence type="ECO:0000256" key="1">
    <source>
        <dbReference type="ARBA" id="ARBA00005010"/>
    </source>
</evidence>
<dbReference type="Pfam" id="PF13241">
    <property type="entry name" value="NAD_binding_7"/>
    <property type="match status" value="1"/>
</dbReference>
<evidence type="ECO:0000256" key="2">
    <source>
        <dbReference type="ARBA" id="ARBA00012400"/>
    </source>
</evidence>
<dbReference type="EMBL" id="DXAY01000267">
    <property type="protein sequence ID" value="HIZ75869.1"/>
    <property type="molecule type" value="Genomic_DNA"/>
</dbReference>
<dbReference type="InterPro" id="IPR006367">
    <property type="entry name" value="Sirohaem_synthase_N"/>
</dbReference>
<dbReference type="GO" id="GO:0019354">
    <property type="term" value="P:siroheme biosynthetic process"/>
    <property type="evidence" value="ECO:0007669"/>
    <property type="project" value="InterPro"/>
</dbReference>
<keyword evidence="3" id="KW-0560">Oxidoreductase</keyword>
<evidence type="ECO:0000256" key="5">
    <source>
        <dbReference type="ARBA" id="ARBA00023244"/>
    </source>
</evidence>
<organism evidence="7 8">
    <name type="scientific">Candidatus Mediterraneibacter stercoravium</name>
    <dbReference type="NCBI Taxonomy" id="2838685"/>
    <lineage>
        <taxon>Bacteria</taxon>
        <taxon>Bacillati</taxon>
        <taxon>Bacillota</taxon>
        <taxon>Clostridia</taxon>
        <taxon>Lachnospirales</taxon>
        <taxon>Lachnospiraceae</taxon>
        <taxon>Mediterraneibacter</taxon>
    </lineage>
</organism>
<comment type="pathway">
    <text evidence="1">Porphyrin-containing compound metabolism; siroheme biosynthesis; sirohydrochlorin from precorrin-2: step 1/1.</text>
</comment>
<proteinExistence type="predicted"/>
<dbReference type="PANTHER" id="PTHR35330">
    <property type="entry name" value="SIROHEME BIOSYNTHESIS PROTEIN MET8"/>
    <property type="match status" value="1"/>
</dbReference>
<keyword evidence="5" id="KW-0627">Porphyrin biosynthesis</keyword>
<evidence type="ECO:0000256" key="6">
    <source>
        <dbReference type="ARBA" id="ARBA00047561"/>
    </source>
</evidence>
<dbReference type="AlphaFoldDB" id="A0A9D2G9Z9"/>
<dbReference type="GO" id="GO:0043115">
    <property type="term" value="F:precorrin-2 dehydrogenase activity"/>
    <property type="evidence" value="ECO:0007669"/>
    <property type="project" value="UniProtKB-EC"/>
</dbReference>
<reference evidence="7" key="1">
    <citation type="journal article" date="2021" name="PeerJ">
        <title>Extensive microbial diversity within the chicken gut microbiome revealed by metagenomics and culture.</title>
        <authorList>
            <person name="Gilroy R."/>
            <person name="Ravi A."/>
            <person name="Getino M."/>
            <person name="Pursley I."/>
            <person name="Horton D.L."/>
            <person name="Alikhan N.F."/>
            <person name="Baker D."/>
            <person name="Gharbi K."/>
            <person name="Hall N."/>
            <person name="Watson M."/>
            <person name="Adriaenssens E.M."/>
            <person name="Foster-Nyarko E."/>
            <person name="Jarju S."/>
            <person name="Secka A."/>
            <person name="Antonio M."/>
            <person name="Oren A."/>
            <person name="Chaudhuri R.R."/>
            <person name="La Ragione R."/>
            <person name="Hildebrand F."/>
            <person name="Pallen M.J."/>
        </authorList>
    </citation>
    <scope>NUCLEOTIDE SEQUENCE</scope>
    <source>
        <strain evidence="7">CHK196-3914</strain>
    </source>
</reference>
<dbReference type="Proteomes" id="UP000824116">
    <property type="component" value="Unassembled WGS sequence"/>
</dbReference>
<dbReference type="PANTHER" id="PTHR35330:SF1">
    <property type="entry name" value="SIROHEME BIOSYNTHESIS PROTEIN MET8"/>
    <property type="match status" value="1"/>
</dbReference>
<evidence type="ECO:0000313" key="7">
    <source>
        <dbReference type="EMBL" id="HIZ75869.1"/>
    </source>
</evidence>